<dbReference type="AlphaFoldDB" id="A0A2P6MY70"/>
<gene>
    <name evidence="1" type="ORF">PROFUN_14918</name>
</gene>
<dbReference type="InParanoid" id="A0A2P6MY70"/>
<keyword evidence="2" id="KW-1185">Reference proteome</keyword>
<name>A0A2P6MY70_9EUKA</name>
<protein>
    <submittedName>
        <fullName evidence="1">Uncharacterized protein</fullName>
    </submittedName>
</protein>
<comment type="caution">
    <text evidence="1">The sequence shown here is derived from an EMBL/GenBank/DDBJ whole genome shotgun (WGS) entry which is preliminary data.</text>
</comment>
<evidence type="ECO:0000313" key="1">
    <source>
        <dbReference type="EMBL" id="PRP76633.1"/>
    </source>
</evidence>
<accession>A0A2P6MY70</accession>
<dbReference type="EMBL" id="MDYQ01000311">
    <property type="protein sequence ID" value="PRP76633.1"/>
    <property type="molecule type" value="Genomic_DNA"/>
</dbReference>
<proteinExistence type="predicted"/>
<organism evidence="1 2">
    <name type="scientific">Planoprotostelium fungivorum</name>
    <dbReference type="NCBI Taxonomy" id="1890364"/>
    <lineage>
        <taxon>Eukaryota</taxon>
        <taxon>Amoebozoa</taxon>
        <taxon>Evosea</taxon>
        <taxon>Variosea</taxon>
        <taxon>Cavosteliida</taxon>
        <taxon>Cavosteliaceae</taxon>
        <taxon>Planoprotostelium</taxon>
    </lineage>
</organism>
<reference evidence="1 2" key="1">
    <citation type="journal article" date="2018" name="Genome Biol. Evol.">
        <title>Multiple Roots of Fruiting Body Formation in Amoebozoa.</title>
        <authorList>
            <person name="Hillmann F."/>
            <person name="Forbes G."/>
            <person name="Novohradska S."/>
            <person name="Ferling I."/>
            <person name="Riege K."/>
            <person name="Groth M."/>
            <person name="Westermann M."/>
            <person name="Marz M."/>
            <person name="Spaller T."/>
            <person name="Winckler T."/>
            <person name="Schaap P."/>
            <person name="Glockner G."/>
        </authorList>
    </citation>
    <scope>NUCLEOTIDE SEQUENCE [LARGE SCALE GENOMIC DNA]</scope>
    <source>
        <strain evidence="1 2">Jena</strain>
    </source>
</reference>
<evidence type="ECO:0000313" key="2">
    <source>
        <dbReference type="Proteomes" id="UP000241769"/>
    </source>
</evidence>
<sequence length="44" mass="5217">MNTYKCFAEDNQTEHRRCWGFLELSTDIAEVFLVNQMRAAMFAK</sequence>
<dbReference type="Proteomes" id="UP000241769">
    <property type="component" value="Unassembled WGS sequence"/>
</dbReference>